<evidence type="ECO:0008006" key="3">
    <source>
        <dbReference type="Google" id="ProtNLM"/>
    </source>
</evidence>
<dbReference type="RefSeq" id="WP_135397342.1">
    <property type="nucleotide sequence ID" value="NZ_SRMB01000004.1"/>
</dbReference>
<organism evidence="1 2">
    <name type="scientific">Hymenobacter metallicola</name>
    <dbReference type="NCBI Taxonomy" id="2563114"/>
    <lineage>
        <taxon>Bacteria</taxon>
        <taxon>Pseudomonadati</taxon>
        <taxon>Bacteroidota</taxon>
        <taxon>Cytophagia</taxon>
        <taxon>Cytophagales</taxon>
        <taxon>Hymenobacteraceae</taxon>
        <taxon>Hymenobacter</taxon>
    </lineage>
</organism>
<protein>
    <recommendedName>
        <fullName evidence="3">DUF4177 domain-containing protein</fullName>
    </recommendedName>
</protein>
<dbReference type="EMBL" id="SRMB01000004">
    <property type="protein sequence ID" value="TGE23539.1"/>
    <property type="molecule type" value="Genomic_DNA"/>
</dbReference>
<reference evidence="1 2" key="1">
    <citation type="submission" date="2019-04" db="EMBL/GenBank/DDBJ databases">
        <authorList>
            <person name="Feng G."/>
            <person name="Zhang J."/>
            <person name="Zhu H."/>
        </authorList>
    </citation>
    <scope>NUCLEOTIDE SEQUENCE [LARGE SCALE GENOMIC DNA]</scope>
    <source>
        <strain evidence="1 2">9PBR-1</strain>
    </source>
</reference>
<name>A0A4Z0Q217_9BACT</name>
<evidence type="ECO:0000313" key="2">
    <source>
        <dbReference type="Proteomes" id="UP000298471"/>
    </source>
</evidence>
<accession>A0A4Z0Q217</accession>
<dbReference type="OrthoDB" id="886989at2"/>
<comment type="caution">
    <text evidence="1">The sequence shown here is derived from an EMBL/GenBank/DDBJ whole genome shotgun (WGS) entry which is preliminary data.</text>
</comment>
<dbReference type="Proteomes" id="UP000298471">
    <property type="component" value="Unassembled WGS sequence"/>
</dbReference>
<keyword evidence="2" id="KW-1185">Reference proteome</keyword>
<evidence type="ECO:0000313" key="1">
    <source>
        <dbReference type="EMBL" id="TGE23539.1"/>
    </source>
</evidence>
<proteinExistence type="predicted"/>
<sequence length="84" mass="9489">MYQDELPDYKQLIFFATSTIAATGQRTIPVPYTEAEVLADAQVQEWLAKGYEVESFYNKVTTNDPYALLVEVNLCRTDIFSDGA</sequence>
<dbReference type="AlphaFoldDB" id="A0A4Z0Q217"/>
<gene>
    <name evidence="1" type="ORF">E5K02_20350</name>
</gene>